<evidence type="ECO:0000256" key="1">
    <source>
        <dbReference type="ARBA" id="ARBA00009437"/>
    </source>
</evidence>
<comment type="similarity">
    <text evidence="1">Belongs to the LysR transcriptional regulatory family.</text>
</comment>
<dbReference type="KEGG" id="rhy:RD110_00215"/>
<keyword evidence="4" id="KW-0804">Transcription</keyword>
<dbReference type="PANTHER" id="PTHR30579:SF2">
    <property type="entry name" value="HTH-TYPE TRANSCRIPTIONAL REGULATOR ARGP"/>
    <property type="match status" value="1"/>
</dbReference>
<dbReference type="InterPro" id="IPR036390">
    <property type="entry name" value="WH_DNA-bd_sf"/>
</dbReference>
<dbReference type="GO" id="GO:0003677">
    <property type="term" value="F:DNA binding"/>
    <property type="evidence" value="ECO:0007669"/>
    <property type="project" value="UniProtKB-KW"/>
</dbReference>
<evidence type="ECO:0000256" key="3">
    <source>
        <dbReference type="ARBA" id="ARBA00023125"/>
    </source>
</evidence>
<dbReference type="RefSeq" id="WP_076195586.1">
    <property type="nucleotide sequence ID" value="NZ_CP019236.1"/>
</dbReference>
<dbReference type="Pfam" id="PF03466">
    <property type="entry name" value="LysR_substrate"/>
    <property type="match status" value="1"/>
</dbReference>
<dbReference type="SUPFAM" id="SSF53850">
    <property type="entry name" value="Periplasmic binding protein-like II"/>
    <property type="match status" value="1"/>
</dbReference>
<keyword evidence="7" id="KW-1185">Reference proteome</keyword>
<name>A0A1P8JQ32_9BURK</name>
<dbReference type="Proteomes" id="UP000186609">
    <property type="component" value="Chromosome"/>
</dbReference>
<dbReference type="NCBIfam" id="NF009888">
    <property type="entry name" value="PRK13348.1"/>
    <property type="match status" value="1"/>
</dbReference>
<dbReference type="Pfam" id="PF00126">
    <property type="entry name" value="HTH_1"/>
    <property type="match status" value="1"/>
</dbReference>
<dbReference type="PROSITE" id="PS50931">
    <property type="entry name" value="HTH_LYSR"/>
    <property type="match status" value="1"/>
</dbReference>
<dbReference type="PRINTS" id="PR00039">
    <property type="entry name" value="HTHLYSR"/>
</dbReference>
<evidence type="ECO:0000256" key="4">
    <source>
        <dbReference type="ARBA" id="ARBA00023163"/>
    </source>
</evidence>
<evidence type="ECO:0000256" key="2">
    <source>
        <dbReference type="ARBA" id="ARBA00023015"/>
    </source>
</evidence>
<dbReference type="InterPro" id="IPR005119">
    <property type="entry name" value="LysR_subst-bd"/>
</dbReference>
<dbReference type="SUPFAM" id="SSF46785">
    <property type="entry name" value="Winged helix' DNA-binding domain"/>
    <property type="match status" value="1"/>
</dbReference>
<gene>
    <name evidence="6" type="ORF">RD110_00215</name>
</gene>
<accession>A0A1P8JQ32</accession>
<dbReference type="InterPro" id="IPR036388">
    <property type="entry name" value="WH-like_DNA-bd_sf"/>
</dbReference>
<dbReference type="EMBL" id="CP019236">
    <property type="protein sequence ID" value="APW35832.1"/>
    <property type="molecule type" value="Genomic_DNA"/>
</dbReference>
<dbReference type="InterPro" id="IPR017685">
    <property type="entry name" value="ArgP"/>
</dbReference>
<dbReference type="AlphaFoldDB" id="A0A1P8JQ32"/>
<keyword evidence="2" id="KW-0805">Transcription regulation</keyword>
<dbReference type="InterPro" id="IPR000847">
    <property type="entry name" value="LysR_HTH_N"/>
</dbReference>
<dbReference type="Gene3D" id="1.10.10.10">
    <property type="entry name" value="Winged helix-like DNA-binding domain superfamily/Winged helix DNA-binding domain"/>
    <property type="match status" value="1"/>
</dbReference>
<dbReference type="PANTHER" id="PTHR30579">
    <property type="entry name" value="TRANSCRIPTIONAL REGULATOR"/>
    <property type="match status" value="1"/>
</dbReference>
<sequence length="301" mass="32292">MLDYVSLSAVAQVVREGSFERAAQALHVTASAVSQRVKLLEERLGLALIVRGTPCTATEAGHWLCRHVEQVGMLERDLHTALPALTALDADDGRVTLRIAVNADSLATWFIDAAQAFTQAEPALLDLSADDQDHTAEWLREGTVLAAVSSSTKPVQGCHAVPLGQMRYVASASPEYVHRHFPNGLTAAALANAPCLSFNRKDQLQATWARRASGEAVTMPQHWLPSSQGFVQAALAGMGWGMNPMAMVAGHLKSGALVRLLPGPENDLLVPLVWQHARLKIPMLDRLTAAVQKAAGQALEP</sequence>
<keyword evidence="3" id="KW-0238">DNA-binding</keyword>
<organism evidence="6 7">
    <name type="scientific">Rhodoferax koreensis</name>
    <dbReference type="NCBI Taxonomy" id="1842727"/>
    <lineage>
        <taxon>Bacteria</taxon>
        <taxon>Pseudomonadati</taxon>
        <taxon>Pseudomonadota</taxon>
        <taxon>Betaproteobacteria</taxon>
        <taxon>Burkholderiales</taxon>
        <taxon>Comamonadaceae</taxon>
        <taxon>Rhodoferax</taxon>
    </lineage>
</organism>
<evidence type="ECO:0000259" key="5">
    <source>
        <dbReference type="PROSITE" id="PS50931"/>
    </source>
</evidence>
<dbReference type="OrthoDB" id="3252676at2"/>
<dbReference type="NCBIfam" id="TIGR03298">
    <property type="entry name" value="argP"/>
    <property type="match status" value="1"/>
</dbReference>
<evidence type="ECO:0000313" key="7">
    <source>
        <dbReference type="Proteomes" id="UP000186609"/>
    </source>
</evidence>
<dbReference type="NCBIfam" id="NF002964">
    <property type="entry name" value="PRK03635.1"/>
    <property type="match status" value="1"/>
</dbReference>
<dbReference type="InterPro" id="IPR050176">
    <property type="entry name" value="LTTR"/>
</dbReference>
<reference evidence="6 7" key="1">
    <citation type="submission" date="2017-01" db="EMBL/GenBank/DDBJ databases">
        <authorList>
            <person name="Mah S.A."/>
            <person name="Swanson W.J."/>
            <person name="Moy G.W."/>
            <person name="Vacquier V.D."/>
        </authorList>
    </citation>
    <scope>NUCLEOTIDE SEQUENCE [LARGE SCALE GENOMIC DNA]</scope>
    <source>
        <strain evidence="6 7">DCY110</strain>
    </source>
</reference>
<protein>
    <submittedName>
        <fullName evidence="6">LysR family transcriptional regulator</fullName>
    </submittedName>
</protein>
<proteinExistence type="inferred from homology"/>
<feature type="domain" description="HTH lysR-type" evidence="5">
    <location>
        <begin position="2"/>
        <end position="58"/>
    </location>
</feature>
<dbReference type="Gene3D" id="3.40.190.290">
    <property type="match status" value="1"/>
</dbReference>
<evidence type="ECO:0000313" key="6">
    <source>
        <dbReference type="EMBL" id="APW35832.1"/>
    </source>
</evidence>
<dbReference type="GO" id="GO:0003700">
    <property type="term" value="F:DNA-binding transcription factor activity"/>
    <property type="evidence" value="ECO:0007669"/>
    <property type="project" value="InterPro"/>
</dbReference>